<reference evidence="2 5" key="2">
    <citation type="submission" date="2018-10" db="EMBL/GenBank/DDBJ databases">
        <title>Sequencing the genomes of 1000 actinobacteria strains.</title>
        <authorList>
            <person name="Klenk H.-P."/>
        </authorList>
    </citation>
    <scope>NUCLEOTIDE SEQUENCE [LARGE SCALE GENOMIC DNA]</scope>
    <source>
        <strain evidence="2 5">DSM 45119</strain>
    </source>
</reference>
<organism evidence="3 4">
    <name type="scientific">Saccharopolyspora antimicrobica</name>
    <dbReference type="NCBI Taxonomy" id="455193"/>
    <lineage>
        <taxon>Bacteria</taxon>
        <taxon>Bacillati</taxon>
        <taxon>Actinomycetota</taxon>
        <taxon>Actinomycetes</taxon>
        <taxon>Pseudonocardiales</taxon>
        <taxon>Pseudonocardiaceae</taxon>
        <taxon>Saccharopolyspora</taxon>
    </lineage>
</organism>
<dbReference type="Proteomes" id="UP000270697">
    <property type="component" value="Unassembled WGS sequence"/>
</dbReference>
<dbReference type="EMBL" id="FOUP01000013">
    <property type="protein sequence ID" value="SFO37555.1"/>
    <property type="molecule type" value="Genomic_DNA"/>
</dbReference>
<evidence type="ECO:0000313" key="3">
    <source>
        <dbReference type="EMBL" id="SFO37555.1"/>
    </source>
</evidence>
<evidence type="ECO:0000313" key="4">
    <source>
        <dbReference type="Proteomes" id="UP000199398"/>
    </source>
</evidence>
<gene>
    <name evidence="2" type="ORF">ATL45_5856</name>
    <name evidence="3" type="ORF">SAMN05421805_11397</name>
</gene>
<name>A0A1I5GNI6_9PSEU</name>
<keyword evidence="5" id="KW-1185">Reference proteome</keyword>
<evidence type="ECO:0000313" key="2">
    <source>
        <dbReference type="EMBL" id="RKT87438.1"/>
    </source>
</evidence>
<accession>A0A1I5GNI6</accession>
<proteinExistence type="predicted"/>
<dbReference type="EMBL" id="RBXX01000002">
    <property type="protein sequence ID" value="RKT87438.1"/>
    <property type="molecule type" value="Genomic_DNA"/>
</dbReference>
<dbReference type="Proteomes" id="UP000199398">
    <property type="component" value="Unassembled WGS sequence"/>
</dbReference>
<evidence type="ECO:0000256" key="1">
    <source>
        <dbReference type="SAM" id="Phobius"/>
    </source>
</evidence>
<dbReference type="AlphaFoldDB" id="A0A1I5GNI6"/>
<feature type="transmembrane region" description="Helical" evidence="1">
    <location>
        <begin position="20"/>
        <end position="39"/>
    </location>
</feature>
<reference evidence="3 4" key="1">
    <citation type="submission" date="2016-10" db="EMBL/GenBank/DDBJ databases">
        <authorList>
            <person name="de Groot N.N."/>
        </authorList>
    </citation>
    <scope>NUCLEOTIDE SEQUENCE [LARGE SCALE GENOMIC DNA]</scope>
    <source>
        <strain evidence="3 4">CPCC 201259</strain>
    </source>
</reference>
<evidence type="ECO:0000313" key="5">
    <source>
        <dbReference type="Proteomes" id="UP000270697"/>
    </source>
</evidence>
<sequence length="53" mass="5702">MRAISGPSRRVPLFAFVNQAIFLFAAALLASTVVVITTWRRARARAEGPGPCS</sequence>
<protein>
    <submittedName>
        <fullName evidence="3">Uncharacterized protein</fullName>
    </submittedName>
</protein>
<keyword evidence="1" id="KW-1133">Transmembrane helix</keyword>
<keyword evidence="1" id="KW-0472">Membrane</keyword>
<keyword evidence="1" id="KW-0812">Transmembrane</keyword>